<dbReference type="EMBL" id="MU005959">
    <property type="protein sequence ID" value="KAF2863751.1"/>
    <property type="molecule type" value="Genomic_DNA"/>
</dbReference>
<accession>A0A6A7C8B4</accession>
<gene>
    <name evidence="1" type="ORF">K470DRAFT_274249</name>
</gene>
<evidence type="ECO:0000313" key="2">
    <source>
        <dbReference type="Proteomes" id="UP000799421"/>
    </source>
</evidence>
<evidence type="ECO:0000313" key="1">
    <source>
        <dbReference type="EMBL" id="KAF2863751.1"/>
    </source>
</evidence>
<protein>
    <submittedName>
        <fullName evidence="1">Uncharacterized protein</fullName>
    </submittedName>
</protein>
<proteinExistence type="predicted"/>
<organism evidence="1 2">
    <name type="scientific">Piedraia hortae CBS 480.64</name>
    <dbReference type="NCBI Taxonomy" id="1314780"/>
    <lineage>
        <taxon>Eukaryota</taxon>
        <taxon>Fungi</taxon>
        <taxon>Dikarya</taxon>
        <taxon>Ascomycota</taxon>
        <taxon>Pezizomycotina</taxon>
        <taxon>Dothideomycetes</taxon>
        <taxon>Dothideomycetidae</taxon>
        <taxon>Capnodiales</taxon>
        <taxon>Piedraiaceae</taxon>
        <taxon>Piedraia</taxon>
    </lineage>
</organism>
<sequence length="143" mass="16437">MSYRMSDSNTRVATLFARFAAIHTTISALEQRYAAIPAVDLTTPEAREMREMLWDGEQEGFTDISNLLATLEEMLRIYSAKRTMTEPDERFSHFLTLVELGKNMMEELLGIVEAIVAEYEDVMQDRIEQTVEDLADLMESEMN</sequence>
<dbReference type="Proteomes" id="UP000799421">
    <property type="component" value="Unassembled WGS sequence"/>
</dbReference>
<keyword evidence="2" id="KW-1185">Reference proteome</keyword>
<name>A0A6A7C8B4_9PEZI</name>
<reference evidence="1" key="1">
    <citation type="journal article" date="2020" name="Stud. Mycol.">
        <title>101 Dothideomycetes genomes: a test case for predicting lifestyles and emergence of pathogens.</title>
        <authorList>
            <person name="Haridas S."/>
            <person name="Albert R."/>
            <person name="Binder M."/>
            <person name="Bloem J."/>
            <person name="Labutti K."/>
            <person name="Salamov A."/>
            <person name="Andreopoulos B."/>
            <person name="Baker S."/>
            <person name="Barry K."/>
            <person name="Bills G."/>
            <person name="Bluhm B."/>
            <person name="Cannon C."/>
            <person name="Castanera R."/>
            <person name="Culley D."/>
            <person name="Daum C."/>
            <person name="Ezra D."/>
            <person name="Gonzalez J."/>
            <person name="Henrissat B."/>
            <person name="Kuo A."/>
            <person name="Liang C."/>
            <person name="Lipzen A."/>
            <person name="Lutzoni F."/>
            <person name="Magnuson J."/>
            <person name="Mondo S."/>
            <person name="Nolan M."/>
            <person name="Ohm R."/>
            <person name="Pangilinan J."/>
            <person name="Park H.-J."/>
            <person name="Ramirez L."/>
            <person name="Alfaro M."/>
            <person name="Sun H."/>
            <person name="Tritt A."/>
            <person name="Yoshinaga Y."/>
            <person name="Zwiers L.-H."/>
            <person name="Turgeon B."/>
            <person name="Goodwin S."/>
            <person name="Spatafora J."/>
            <person name="Crous P."/>
            <person name="Grigoriev I."/>
        </authorList>
    </citation>
    <scope>NUCLEOTIDE SEQUENCE</scope>
    <source>
        <strain evidence="1">CBS 480.64</strain>
    </source>
</reference>
<dbReference type="AlphaFoldDB" id="A0A6A7C8B4"/>